<name>A0ACA9LAS6_9GLOM</name>
<proteinExistence type="predicted"/>
<comment type="caution">
    <text evidence="1">The sequence shown here is derived from an EMBL/GenBank/DDBJ whole genome shotgun (WGS) entry which is preliminary data.</text>
</comment>
<organism evidence="1 2">
    <name type="scientific">Dentiscutata heterogama</name>
    <dbReference type="NCBI Taxonomy" id="1316150"/>
    <lineage>
        <taxon>Eukaryota</taxon>
        <taxon>Fungi</taxon>
        <taxon>Fungi incertae sedis</taxon>
        <taxon>Mucoromycota</taxon>
        <taxon>Glomeromycotina</taxon>
        <taxon>Glomeromycetes</taxon>
        <taxon>Diversisporales</taxon>
        <taxon>Gigasporaceae</taxon>
        <taxon>Dentiscutata</taxon>
    </lineage>
</organism>
<dbReference type="EMBL" id="CAJVPU010003204">
    <property type="protein sequence ID" value="CAG8514828.1"/>
    <property type="molecule type" value="Genomic_DNA"/>
</dbReference>
<feature type="non-terminal residue" evidence="1">
    <location>
        <position position="1"/>
    </location>
</feature>
<protein>
    <submittedName>
        <fullName evidence="1">14227_t:CDS:1</fullName>
    </submittedName>
</protein>
<accession>A0ACA9LAS6</accession>
<keyword evidence="2" id="KW-1185">Reference proteome</keyword>
<sequence length="134" mass="16027">FSKILYSRYLEMARQCQRSDLQQKVDAFIANHRPQNIHPPPQLDENITSELLCRHKGLFYYYKGRRPLSAFNVFKLIVRQEASRMSENDFLVINNVTEQLWKRSSPQEKMAYRNFTKSINEILSQRVINFCFSF</sequence>
<evidence type="ECO:0000313" key="2">
    <source>
        <dbReference type="Proteomes" id="UP000789702"/>
    </source>
</evidence>
<evidence type="ECO:0000313" key="1">
    <source>
        <dbReference type="EMBL" id="CAG8514828.1"/>
    </source>
</evidence>
<gene>
    <name evidence="1" type="ORF">DHETER_LOCUS3631</name>
</gene>
<dbReference type="Proteomes" id="UP000789702">
    <property type="component" value="Unassembled WGS sequence"/>
</dbReference>
<reference evidence="1" key="1">
    <citation type="submission" date="2021-06" db="EMBL/GenBank/DDBJ databases">
        <authorList>
            <person name="Kallberg Y."/>
            <person name="Tangrot J."/>
            <person name="Rosling A."/>
        </authorList>
    </citation>
    <scope>NUCLEOTIDE SEQUENCE</scope>
    <source>
        <strain evidence="1">IL203A</strain>
    </source>
</reference>